<dbReference type="Gene3D" id="1.25.40.1010">
    <property type="match status" value="1"/>
</dbReference>
<organism evidence="4">
    <name type="scientific">Cacopsylla melanoneura</name>
    <dbReference type="NCBI Taxonomy" id="428564"/>
    <lineage>
        <taxon>Eukaryota</taxon>
        <taxon>Metazoa</taxon>
        <taxon>Ecdysozoa</taxon>
        <taxon>Arthropoda</taxon>
        <taxon>Hexapoda</taxon>
        <taxon>Insecta</taxon>
        <taxon>Pterygota</taxon>
        <taxon>Neoptera</taxon>
        <taxon>Paraneoptera</taxon>
        <taxon>Hemiptera</taxon>
        <taxon>Sternorrhyncha</taxon>
        <taxon>Psylloidea</taxon>
        <taxon>Psyllidae</taxon>
        <taxon>Psyllinae</taxon>
        <taxon>Cacopsylla</taxon>
    </lineage>
</organism>
<dbReference type="Pfam" id="PF12569">
    <property type="entry name" value="NatA_aux_su"/>
    <property type="match status" value="1"/>
</dbReference>
<dbReference type="EMBL" id="HBUF01379582">
    <property type="protein sequence ID" value="CAG6729707.1"/>
    <property type="molecule type" value="Transcribed_RNA"/>
</dbReference>
<evidence type="ECO:0000256" key="2">
    <source>
        <dbReference type="ARBA" id="ARBA00022803"/>
    </source>
</evidence>
<dbReference type="GO" id="GO:0031415">
    <property type="term" value="C:NatA complex"/>
    <property type="evidence" value="ECO:0007669"/>
    <property type="project" value="TreeGrafter"/>
</dbReference>
<accession>A0A8D8YIW9</accession>
<sequence length="887" mass="102935">MPSCNPLPPKENSLFKRILKCYEHKQYKNGLKFAKQILTNPKYTEHGETLAMKGLTLNCLGRKEEAYEYVRRGLRNDLKSHVCWHVYGLLQRSDKKYDEAIKCYRNALKWEHDNIQIMRDLSLLQIQMRDLEGYRETRSQLFMLRPTQRASWIGFAMAYHLLNDFDMACNILEAFRKTQQVTNSYDFEHSELLLYQSMVIQESGDLEEAVKHLDKFKEQIHDKLTVEETYGDLKLKLGQYLEAMKHYESLIERNQENTLYYNKLIEAKQLTNNEAIFELLTNYISTYPKATVPKRLVLNYLTGDQFRTQIDKYLRRGFHKGVPPLFVNLRSLYSDPERCKIIQELVESYVEALSKTGHFSLQDEGEVEPASALLWVYHYLAQHYDHLGDTMKALGYINDAIDHTPTLIELFVTKGRIYKHAGDVLEAYKWLDEAQSLDTADRYINSKCAKYMLRANLIKEAEETCSKFTREGVSAMENLNEMQCMWFQTECALAYQRQGRWGDTLKKCHEIDRHFSEIIEDQFDFHTYCMRKMTLRSYVRLLRLEDVLRAHPFYYTAARCAIQVYLRLYDRPCTSDSEQEQQNTENLLPGERKKLLNKQKKAKRKELEKASAIAAAQEKREQHNKARQATTNQDNDTDTPQQDELIPEKLAKTEEPLEMAIKFLSPLQVLGKDRIETHLMAFEIYFRRKKPLLMLQSIKRAWGLDPTHPTLHTCLIRLAMFLDQMKGAAEDAHPAVWEVLNAGLAPIMASRPALELNAAHLKENGNHLPALFCGYKMLYLLDPSKQSECISNVTRLDQNLTGVSLTTCTEIFESLKSGIFGTVSEDVLDSYSKECSIRFPLATIFKSDTTDQTTDSPAATNDMNHVTQRMDELSVDINNCQDNSVSN</sequence>
<dbReference type="InterPro" id="IPR021183">
    <property type="entry name" value="NatA_aux_su"/>
</dbReference>
<dbReference type="InterPro" id="IPR019734">
    <property type="entry name" value="TPR_rpt"/>
</dbReference>
<feature type="compositionally biased region" description="Low complexity" evidence="3">
    <location>
        <begin position="628"/>
        <end position="643"/>
    </location>
</feature>
<keyword evidence="1" id="KW-0677">Repeat</keyword>
<dbReference type="Pfam" id="PF13181">
    <property type="entry name" value="TPR_8"/>
    <property type="match status" value="1"/>
</dbReference>
<dbReference type="PIRSF" id="PIRSF000422">
    <property type="entry name" value="N-terminal-AcTrfase-A_aux_su"/>
    <property type="match status" value="1"/>
</dbReference>
<reference evidence="4" key="1">
    <citation type="submission" date="2021-05" db="EMBL/GenBank/DDBJ databases">
        <authorList>
            <person name="Alioto T."/>
            <person name="Alioto T."/>
            <person name="Gomez Garrido J."/>
        </authorList>
    </citation>
    <scope>NUCLEOTIDE SEQUENCE</scope>
</reference>
<dbReference type="EMBL" id="HBUF01203275">
    <property type="protein sequence ID" value="CAG6662669.1"/>
    <property type="molecule type" value="Transcribed_RNA"/>
</dbReference>
<evidence type="ECO:0000256" key="1">
    <source>
        <dbReference type="ARBA" id="ARBA00022737"/>
    </source>
</evidence>
<dbReference type="EMBL" id="HBUF01033874">
    <property type="protein sequence ID" value="CAG6615769.1"/>
    <property type="molecule type" value="Transcribed_RNA"/>
</dbReference>
<dbReference type="EMBL" id="HBUF01033873">
    <property type="protein sequence ID" value="CAG6615768.1"/>
    <property type="molecule type" value="Transcribed_RNA"/>
</dbReference>
<dbReference type="EMBL" id="HBUF01379583">
    <property type="protein sequence ID" value="CAG6729708.1"/>
    <property type="molecule type" value="Transcribed_RNA"/>
</dbReference>
<proteinExistence type="predicted"/>
<keyword evidence="2" id="KW-0802">TPR repeat</keyword>
<evidence type="ECO:0000313" key="4">
    <source>
        <dbReference type="EMBL" id="CAG6729709.1"/>
    </source>
</evidence>
<dbReference type="InterPro" id="IPR011990">
    <property type="entry name" value="TPR-like_helical_dom_sf"/>
</dbReference>
<dbReference type="GO" id="GO:0016740">
    <property type="term" value="F:transferase activity"/>
    <property type="evidence" value="ECO:0007669"/>
    <property type="project" value="UniProtKB-KW"/>
</dbReference>
<feature type="region of interest" description="Disordered" evidence="3">
    <location>
        <begin position="607"/>
        <end position="645"/>
    </location>
</feature>
<dbReference type="AlphaFoldDB" id="A0A8D8YIW9"/>
<keyword evidence="4" id="KW-0808">Transferase</keyword>
<dbReference type="Gene3D" id="1.25.40.1040">
    <property type="match status" value="1"/>
</dbReference>
<dbReference type="EMBL" id="HBUF01203276">
    <property type="protein sequence ID" value="CAG6662670.1"/>
    <property type="molecule type" value="Transcribed_RNA"/>
</dbReference>
<dbReference type="SMART" id="SM00028">
    <property type="entry name" value="TPR"/>
    <property type="match status" value="5"/>
</dbReference>
<dbReference type="FunFam" id="1.25.40.1040:FF:000003">
    <property type="entry name" value="N-terminal acetyltransferase A, auxiliary subunit"/>
    <property type="match status" value="1"/>
</dbReference>
<evidence type="ECO:0000256" key="3">
    <source>
        <dbReference type="SAM" id="MobiDB-lite"/>
    </source>
</evidence>
<dbReference type="SUPFAM" id="SSF48452">
    <property type="entry name" value="TPR-like"/>
    <property type="match status" value="1"/>
</dbReference>
<protein>
    <submittedName>
        <fullName evidence="4">N-alpha-acetyltransferase 15, NatA auxiliary subunit</fullName>
    </submittedName>
</protein>
<dbReference type="PANTHER" id="PTHR22767">
    <property type="entry name" value="N-TERMINAL ACETYLTRANSFERASE-RELATED"/>
    <property type="match status" value="1"/>
</dbReference>
<name>A0A8D8YIW9_9HEMI</name>
<dbReference type="EMBL" id="HBUF01379584">
    <property type="protein sequence ID" value="CAG6729709.1"/>
    <property type="molecule type" value="Transcribed_RNA"/>
</dbReference>
<dbReference type="PANTHER" id="PTHR22767:SF2">
    <property type="entry name" value="N(ALPHA)-ACETYLTRANSFERASE 15_16, ISOFORM A"/>
    <property type="match status" value="1"/>
</dbReference>